<organism evidence="1 2">
    <name type="scientific">Roseisolibacter agri</name>
    <dbReference type="NCBI Taxonomy" id="2014610"/>
    <lineage>
        <taxon>Bacteria</taxon>
        <taxon>Pseudomonadati</taxon>
        <taxon>Gemmatimonadota</taxon>
        <taxon>Gemmatimonadia</taxon>
        <taxon>Gemmatimonadales</taxon>
        <taxon>Gemmatimonadaceae</taxon>
        <taxon>Roseisolibacter</taxon>
    </lineage>
</organism>
<dbReference type="PANTHER" id="PTHR35850">
    <property type="entry name" value="CYTOPLASMIC PROTEIN-RELATED"/>
    <property type="match status" value="1"/>
</dbReference>
<proteinExistence type="predicted"/>
<evidence type="ECO:0000313" key="2">
    <source>
        <dbReference type="Proteomes" id="UP001161325"/>
    </source>
</evidence>
<dbReference type="AlphaFoldDB" id="A0AA37Q1U5"/>
<accession>A0AA37Q1U5</accession>
<dbReference type="RefSeq" id="WP_284349447.1">
    <property type="nucleotide sequence ID" value="NZ_BRXS01000002.1"/>
</dbReference>
<protein>
    <submittedName>
        <fullName evidence="1">Type VI secretion protein</fullName>
    </submittedName>
</protein>
<comment type="caution">
    <text evidence="1">The sequence shown here is derived from an EMBL/GenBank/DDBJ whole genome shotgun (WGS) entry which is preliminary data.</text>
</comment>
<dbReference type="Pfam" id="PF05591">
    <property type="entry name" value="T6SS_VipA"/>
    <property type="match status" value="1"/>
</dbReference>
<name>A0AA37Q1U5_9BACT</name>
<dbReference type="PANTHER" id="PTHR35850:SF1">
    <property type="entry name" value="TYPE VI SECRETION SYSTEM SHEATH PROTEIN TSSB1"/>
    <property type="match status" value="1"/>
</dbReference>
<reference evidence="1" key="1">
    <citation type="submission" date="2022-08" db="EMBL/GenBank/DDBJ databases">
        <title>Draft genome sequencing of Roseisolibacter agri AW1220.</title>
        <authorList>
            <person name="Tobiishi Y."/>
            <person name="Tonouchi A."/>
        </authorList>
    </citation>
    <scope>NUCLEOTIDE SEQUENCE</scope>
    <source>
        <strain evidence="1">AW1220</strain>
    </source>
</reference>
<evidence type="ECO:0000313" key="1">
    <source>
        <dbReference type="EMBL" id="GLC25009.1"/>
    </source>
</evidence>
<sequence length="173" mass="19172">MADSTQKKLERVRPPRIQISYEVETGGAMEMKELPFLMGVLGDFTGQPTEPLAKLKDRKFVEVTPDNFDDVLASMKPHLAFTVENKLSDEADAPKLGVDLNFRSLDDFSPDAVARQVKPLKELLDLRTQLADLRGSLQTNEKLDEVLQATLGDAEKMNKLRSELGITEGGNNG</sequence>
<keyword evidence="2" id="KW-1185">Reference proteome</keyword>
<dbReference type="InterPro" id="IPR008312">
    <property type="entry name" value="T6SS_TssB1"/>
</dbReference>
<dbReference type="EMBL" id="BRXS01000002">
    <property type="protein sequence ID" value="GLC25009.1"/>
    <property type="molecule type" value="Genomic_DNA"/>
</dbReference>
<dbReference type="Proteomes" id="UP001161325">
    <property type="component" value="Unassembled WGS sequence"/>
</dbReference>
<gene>
    <name evidence="1" type="ORF">rosag_15220</name>
</gene>
<dbReference type="NCBIfam" id="TIGR03358">
    <property type="entry name" value="VI_chp_5"/>
    <property type="match status" value="1"/>
</dbReference>
<dbReference type="PIRSF" id="PIRSF028301">
    <property type="entry name" value="UCP028301"/>
    <property type="match status" value="1"/>
</dbReference>